<comment type="caution">
    <text evidence="2">The sequence shown here is derived from an EMBL/GenBank/DDBJ whole genome shotgun (WGS) entry which is preliminary data.</text>
</comment>
<evidence type="ECO:0000313" key="3">
    <source>
        <dbReference type="Proteomes" id="UP000297280"/>
    </source>
</evidence>
<dbReference type="EMBL" id="PQXO01000047">
    <property type="protein sequence ID" value="TGO90905.1"/>
    <property type="molecule type" value="Genomic_DNA"/>
</dbReference>
<reference evidence="2 3" key="1">
    <citation type="submission" date="2017-12" db="EMBL/GenBank/DDBJ databases">
        <title>Comparative genomics of Botrytis spp.</title>
        <authorList>
            <person name="Valero-Jimenez C.A."/>
            <person name="Tapia P."/>
            <person name="Veloso J."/>
            <person name="Silva-Moreno E."/>
            <person name="Staats M."/>
            <person name="Valdes J.H."/>
            <person name="Van Kan J.A.L."/>
        </authorList>
    </citation>
    <scope>NUCLEOTIDE SEQUENCE [LARGE SCALE GENOMIC DNA]</scope>
    <source>
        <strain evidence="2 3">MUCL3349</strain>
    </source>
</reference>
<feature type="region of interest" description="Disordered" evidence="1">
    <location>
        <begin position="258"/>
        <end position="292"/>
    </location>
</feature>
<feature type="region of interest" description="Disordered" evidence="1">
    <location>
        <begin position="50"/>
        <end position="74"/>
    </location>
</feature>
<dbReference type="AlphaFoldDB" id="A0A4Z1L291"/>
<keyword evidence="3" id="KW-1185">Reference proteome</keyword>
<feature type="compositionally biased region" description="Polar residues" evidence="1">
    <location>
        <begin position="53"/>
        <end position="66"/>
    </location>
</feature>
<dbReference type="Proteomes" id="UP000297280">
    <property type="component" value="Unassembled WGS sequence"/>
</dbReference>
<gene>
    <name evidence="2" type="ORF">BPOR_0047g00280</name>
</gene>
<dbReference type="STRING" id="87229.A0A4Z1L291"/>
<feature type="compositionally biased region" description="Basic residues" evidence="1">
    <location>
        <begin position="272"/>
        <end position="285"/>
    </location>
</feature>
<evidence type="ECO:0000256" key="1">
    <source>
        <dbReference type="SAM" id="MobiDB-lite"/>
    </source>
</evidence>
<evidence type="ECO:0000313" key="2">
    <source>
        <dbReference type="EMBL" id="TGO90905.1"/>
    </source>
</evidence>
<sequence length="364" mass="41676">MVSSSCYMPDSIDWDDWIELDDLSSPVNTKILESDVDDSHSNPEALSMEEGYSQVSSTMNQAQSDLTTSTTASQAIQSITSMPQTDFESLTTATPKKDVSMKKDQIQKLQKLRNDLQKGLLIQRNDVEENMMDEMLFSLSTFANLCKPTISIPDTRISELLAKVYNLRNHIHKHHIPFQERVKIILDNLFKILESDENIKESKLKLEESQHFVVDINDPKDTYATEVHLSKALVKGFAKSNELSPVLPQKLVVDLTESDDEESETSSQAKAQHLRPSKLKKRKRSDHLEASPISLQRTKRKRIFKNYLPQENAWMAKTLNWIDEKVNENIGETIIIKRSDLLELKSEVEAWRMEDLNVTERLSG</sequence>
<organism evidence="2 3">
    <name type="scientific">Botrytis porri</name>
    <dbReference type="NCBI Taxonomy" id="87229"/>
    <lineage>
        <taxon>Eukaryota</taxon>
        <taxon>Fungi</taxon>
        <taxon>Dikarya</taxon>
        <taxon>Ascomycota</taxon>
        <taxon>Pezizomycotina</taxon>
        <taxon>Leotiomycetes</taxon>
        <taxon>Helotiales</taxon>
        <taxon>Sclerotiniaceae</taxon>
        <taxon>Botrytis</taxon>
    </lineage>
</organism>
<accession>A0A4Z1L291</accession>
<protein>
    <submittedName>
        <fullName evidence="2">Uncharacterized protein</fullName>
    </submittedName>
</protein>
<name>A0A4Z1L291_9HELO</name>
<proteinExistence type="predicted"/>
<dbReference type="OrthoDB" id="62853at2759"/>